<evidence type="ECO:0000313" key="1">
    <source>
        <dbReference type="EMBL" id="OHT88352.1"/>
    </source>
</evidence>
<dbReference type="EMBL" id="MLHV01000042">
    <property type="protein sequence ID" value="OHT88352.1"/>
    <property type="molecule type" value="Genomic_DNA"/>
</dbReference>
<evidence type="ECO:0000313" key="2">
    <source>
        <dbReference type="Proteomes" id="UP000179636"/>
    </source>
</evidence>
<reference evidence="1 2" key="1">
    <citation type="submission" date="2016-10" db="EMBL/GenBank/DDBJ databases">
        <title>Evaluation of Human, Animal and Environmental Mycobacterium chelonae Isolates by Core Genome Phylogenomic Analysis, Targeted Gene Comparison, and Anti-microbial Susceptibility Patterns: A Tale of Mistaken Identities.</title>
        <authorList>
            <person name="Fogelson S.B."/>
            <person name="Camus A.C."/>
            <person name="Lorenz W."/>
            <person name="Vasireddy R."/>
            <person name="Vasireddy S."/>
            <person name="Smith T."/>
            <person name="Brown-Elliott B.A."/>
            <person name="Wallace R.J.Jr."/>
            <person name="Hasan N.A."/>
            <person name="Reischl U."/>
            <person name="Sanchez S."/>
        </authorList>
    </citation>
    <scope>NUCLEOTIDE SEQUENCE [LARGE SCALE GENOMIC DNA]</scope>
    <source>
        <strain evidence="1 2">24999</strain>
    </source>
</reference>
<proteinExistence type="predicted"/>
<organism evidence="1 2">
    <name type="scientific">Mycobacterium syngnathidarum</name>
    <dbReference type="NCBI Taxonomy" id="1908205"/>
    <lineage>
        <taxon>Bacteria</taxon>
        <taxon>Bacillati</taxon>
        <taxon>Actinomycetota</taxon>
        <taxon>Actinomycetes</taxon>
        <taxon>Mycobacteriales</taxon>
        <taxon>Mycobacteriaceae</taxon>
        <taxon>Mycobacterium</taxon>
    </lineage>
</organism>
<protein>
    <submittedName>
        <fullName evidence="1">Uncharacterized protein</fullName>
    </submittedName>
</protein>
<name>A0A1S1JQG0_9MYCO</name>
<dbReference type="Proteomes" id="UP000179636">
    <property type="component" value="Unassembled WGS sequence"/>
</dbReference>
<dbReference type="STRING" id="1908205.BKG60_04670"/>
<dbReference type="RefSeq" id="WP_070946957.1">
    <property type="nucleotide sequence ID" value="NZ_MLHV01000042.1"/>
</dbReference>
<comment type="caution">
    <text evidence="1">The sequence shown here is derived from an EMBL/GenBank/DDBJ whole genome shotgun (WGS) entry which is preliminary data.</text>
</comment>
<gene>
    <name evidence="1" type="ORF">BKG61_27845</name>
</gene>
<dbReference type="AlphaFoldDB" id="A0A1S1JQG0"/>
<keyword evidence="2" id="KW-1185">Reference proteome</keyword>
<sequence length="121" mass="13110">MAANTESLYRCVQQSNAYARVATELAREQGGSTDGVAFTAAAALARWWWLHDRSAPSRVLDDIADADPAVHAARSRLSGSRQEELARWVSLAWPSICVRAQTLLAAEAIWLLSTGGAKADR</sequence>
<accession>A0A1S1JQG0</accession>